<name>A0A1G4MCQ4_LACFM</name>
<feature type="region of interest" description="Disordered" evidence="1">
    <location>
        <begin position="32"/>
        <end position="78"/>
    </location>
</feature>
<protein>
    <submittedName>
        <fullName evidence="2">LAFE_0E02476g1_1</fullName>
    </submittedName>
</protein>
<dbReference type="OMA" id="KPWINAN"/>
<reference evidence="3" key="1">
    <citation type="submission" date="2016-03" db="EMBL/GenBank/DDBJ databases">
        <authorList>
            <person name="Devillers H."/>
        </authorList>
    </citation>
    <scope>NUCLEOTIDE SEQUENCE [LARGE SCALE GENOMIC DNA]</scope>
</reference>
<dbReference type="EMBL" id="LT598488">
    <property type="protein sequence ID" value="SCW01565.1"/>
    <property type="molecule type" value="Genomic_DNA"/>
</dbReference>
<keyword evidence="3" id="KW-1185">Reference proteome</keyword>
<organism evidence="2 3">
    <name type="scientific">Lachancea fermentati</name>
    <name type="common">Zygosaccharomyces fermentati</name>
    <dbReference type="NCBI Taxonomy" id="4955"/>
    <lineage>
        <taxon>Eukaryota</taxon>
        <taxon>Fungi</taxon>
        <taxon>Dikarya</taxon>
        <taxon>Ascomycota</taxon>
        <taxon>Saccharomycotina</taxon>
        <taxon>Saccharomycetes</taxon>
        <taxon>Saccharomycetales</taxon>
        <taxon>Saccharomycetaceae</taxon>
        <taxon>Lachancea</taxon>
    </lineage>
</organism>
<evidence type="ECO:0000256" key="1">
    <source>
        <dbReference type="SAM" id="MobiDB-lite"/>
    </source>
</evidence>
<evidence type="ECO:0000313" key="3">
    <source>
        <dbReference type="Proteomes" id="UP000190831"/>
    </source>
</evidence>
<sequence length="331" mass="37511">MLGLKRITGFKRCYSSSISQDFLKNVLERVKETTSRKAAPPMRNNRNMKAKDGRKPRQNGPRKNNYKGRSENQIVQRTKPTINVNIINRQPQFQKRHGANAAVAAESADNLIDALDTNNVTSSKRQKKLPRKTQRSVPALAQNPTTTEDIIAQAKRTVVSQQYIPTEPTPLSLVKYTPRIANSFGARFKSYGLSTLDQSNFPLYRPVNLGVASFPDQSPANISLTPRSQYFGQYTPYTGLVWQREKFLKNIVPKSNIEEFSTFVKGERIPLQKLTKDDFMKFAKTDKKRQELVWNSETVRLSVERSGLDNASKQLVFEVCSGLKPVAELKT</sequence>
<dbReference type="OrthoDB" id="4049658at2759"/>
<dbReference type="Proteomes" id="UP000190831">
    <property type="component" value="Chromosome E"/>
</dbReference>
<gene>
    <name evidence="2" type="ORF">LAFE_0E02476G</name>
</gene>
<dbReference type="AlphaFoldDB" id="A0A1G4MCQ4"/>
<accession>A0A1G4MCQ4</accession>
<evidence type="ECO:0000313" key="2">
    <source>
        <dbReference type="EMBL" id="SCW01565.1"/>
    </source>
</evidence>
<dbReference type="STRING" id="4955.A0A1G4MCQ4"/>
<feature type="compositionally biased region" description="Basic residues" evidence="1">
    <location>
        <begin position="124"/>
        <end position="134"/>
    </location>
</feature>
<proteinExistence type="predicted"/>
<feature type="region of interest" description="Disordered" evidence="1">
    <location>
        <begin position="118"/>
        <end position="138"/>
    </location>
</feature>